<feature type="chain" id="PRO_5009028216" description="Xyloglucan endotransglucosylase/hydrolase" evidence="6">
    <location>
        <begin position="26"/>
        <end position="359"/>
    </location>
</feature>
<feature type="active site" description="Proton donor" evidence="5">
    <location>
        <position position="115"/>
    </location>
</feature>
<evidence type="ECO:0000256" key="3">
    <source>
        <dbReference type="ARBA" id="ARBA00023157"/>
    </source>
</evidence>
<reference evidence="9 10" key="1">
    <citation type="submission" date="2016-09" db="EMBL/GenBank/DDBJ databases">
        <title>The draft genome of Dichanthelium oligosanthes: A C3 panicoid grass species.</title>
        <authorList>
            <person name="Studer A.J."/>
            <person name="Schnable J.C."/>
            <person name="Brutnell T.P."/>
        </authorList>
    </citation>
    <scope>NUCLEOTIDE SEQUENCE [LARGE SCALE GENOMIC DNA]</scope>
    <source>
        <strain evidence="10">cv. Kellogg 1175</strain>
        <tissue evidence="9">Leaf</tissue>
    </source>
</reference>
<gene>
    <name evidence="9" type="ORF">BAE44_0017882</name>
</gene>
<dbReference type="Pfam" id="PF00722">
    <property type="entry name" value="Glyco_hydro_16"/>
    <property type="match status" value="1"/>
</dbReference>
<evidence type="ECO:0000256" key="5">
    <source>
        <dbReference type="PIRSR" id="PIRSR005604-1"/>
    </source>
</evidence>
<evidence type="ECO:0000259" key="8">
    <source>
        <dbReference type="PROSITE" id="PS51762"/>
    </source>
</evidence>
<feature type="compositionally biased region" description="Low complexity" evidence="7">
    <location>
        <begin position="347"/>
        <end position="359"/>
    </location>
</feature>
<comment type="subcellular location">
    <subcellularLocation>
        <location evidence="6">Secreted</location>
        <location evidence="6">Cell wall</location>
    </subcellularLocation>
    <subcellularLocation>
        <location evidence="6">Secreted</location>
        <location evidence="6">Extracellular space</location>
        <location evidence="6">Apoplast</location>
    </subcellularLocation>
</comment>
<comment type="function">
    <text evidence="6">Catalyzes xyloglucan endohydrolysis (XEH) and/or endotransglycosylation (XET). Cleaves and religates xyloglucan polymers, an essential constituent of the primary cell wall, and thereby participates in cell wall construction of growing tissues.</text>
</comment>
<dbReference type="GO" id="GO:0048046">
    <property type="term" value="C:apoplast"/>
    <property type="evidence" value="ECO:0007669"/>
    <property type="project" value="UniProtKB-SubCell"/>
</dbReference>
<dbReference type="GO" id="GO:0071555">
    <property type="term" value="P:cell wall organization"/>
    <property type="evidence" value="ECO:0007669"/>
    <property type="project" value="UniProtKB-KW"/>
</dbReference>
<comment type="caution">
    <text evidence="9">The sequence shown here is derived from an EMBL/GenBank/DDBJ whole genome shotgun (WGS) entry which is preliminary data.</text>
</comment>
<dbReference type="GO" id="GO:0016762">
    <property type="term" value="F:xyloglucan:xyloglucosyl transferase activity"/>
    <property type="evidence" value="ECO:0007669"/>
    <property type="project" value="UniProtKB-EC"/>
</dbReference>
<comment type="similarity">
    <text evidence="6">Belongs to the glycosyl hydrolase 16 family.</text>
</comment>
<evidence type="ECO:0000256" key="2">
    <source>
        <dbReference type="ARBA" id="ARBA00022801"/>
    </source>
</evidence>
<feature type="signal peptide" evidence="6">
    <location>
        <begin position="1"/>
        <end position="25"/>
    </location>
</feature>
<dbReference type="InterPro" id="IPR044791">
    <property type="entry name" value="Beta-glucanase/XTH"/>
</dbReference>
<organism evidence="9 10">
    <name type="scientific">Dichanthelium oligosanthes</name>
    <dbReference type="NCBI Taxonomy" id="888268"/>
    <lineage>
        <taxon>Eukaryota</taxon>
        <taxon>Viridiplantae</taxon>
        <taxon>Streptophyta</taxon>
        <taxon>Embryophyta</taxon>
        <taxon>Tracheophyta</taxon>
        <taxon>Spermatophyta</taxon>
        <taxon>Magnoliopsida</taxon>
        <taxon>Liliopsida</taxon>
        <taxon>Poales</taxon>
        <taxon>Poaceae</taxon>
        <taxon>PACMAD clade</taxon>
        <taxon>Panicoideae</taxon>
        <taxon>Panicodae</taxon>
        <taxon>Paniceae</taxon>
        <taxon>Dichantheliinae</taxon>
        <taxon>Dichanthelium</taxon>
    </lineage>
</organism>
<accession>A0A1E5V7G4</accession>
<dbReference type="InterPro" id="IPR016455">
    <property type="entry name" value="XTH"/>
</dbReference>
<evidence type="ECO:0000256" key="6">
    <source>
        <dbReference type="RuleBase" id="RU361120"/>
    </source>
</evidence>
<evidence type="ECO:0000313" key="10">
    <source>
        <dbReference type="Proteomes" id="UP000095767"/>
    </source>
</evidence>
<feature type="region of interest" description="Disordered" evidence="7">
    <location>
        <begin position="334"/>
        <end position="359"/>
    </location>
</feature>
<keyword evidence="10" id="KW-1185">Reference proteome</keyword>
<evidence type="ECO:0000313" key="9">
    <source>
        <dbReference type="EMBL" id="OEL21099.1"/>
    </source>
</evidence>
<dbReference type="PROSITE" id="PS51762">
    <property type="entry name" value="GH16_2"/>
    <property type="match status" value="1"/>
</dbReference>
<comment type="PTM">
    <text evidence="6">Contains at least one intrachain disulfide bond essential for its enzymatic activity.</text>
</comment>
<keyword evidence="3" id="KW-1015">Disulfide bond</keyword>
<dbReference type="Gene3D" id="2.60.120.200">
    <property type="match status" value="1"/>
</dbReference>
<dbReference type="STRING" id="888268.A0A1E5V7G4"/>
<dbReference type="AlphaFoldDB" id="A0A1E5V7G4"/>
<feature type="domain" description="GH16" evidence="8">
    <location>
        <begin position="24"/>
        <end position="238"/>
    </location>
</feature>
<keyword evidence="6" id="KW-0964">Secreted</keyword>
<dbReference type="GO" id="GO:0042546">
    <property type="term" value="P:cell wall biogenesis"/>
    <property type="evidence" value="ECO:0007669"/>
    <property type="project" value="InterPro"/>
</dbReference>
<keyword evidence="6" id="KW-0134">Cell wall</keyword>
<dbReference type="SUPFAM" id="SSF49899">
    <property type="entry name" value="Concanavalin A-like lectins/glucanases"/>
    <property type="match status" value="1"/>
</dbReference>
<keyword evidence="6" id="KW-0052">Apoplast</keyword>
<evidence type="ECO:0000256" key="1">
    <source>
        <dbReference type="ARBA" id="ARBA00022679"/>
    </source>
</evidence>
<dbReference type="InterPro" id="IPR000757">
    <property type="entry name" value="Beta-glucanase-like"/>
</dbReference>
<sequence length="359" mass="39793">MAVKARLLLAAAAWVCLSAAAAASAFHGVPTVAFDERFSPLFGDGNLVRSDDDRSVRLLLDRRSGSGFISSDYYLHGFFSASIKLPKDYTAGVVVAFYLSNGDVYEKTHDELDFEFLGSRWGGQWRVQTNVYGNGSTTRGREERYLLPFDPSLEAHRYSVLWAPTHIMHERTDQRVISCSFYVDDTPIREVIRHPDMGGDFPAKPMAVYATIWDGSAWATEGGKYKVNYKYAPFASEFTDLAVVGPRGDPVLRVPRRAGDGADQDLLGLMTADYAVMTPQKRAAMRAFRARQMTYTVCYDAVRYASGPFPECDNSDDERENLSAWGESKTVVMRPRGRGRRRGRKAGAGARARGGVASS</sequence>
<dbReference type="InterPro" id="IPR013320">
    <property type="entry name" value="ConA-like_dom_sf"/>
</dbReference>
<keyword evidence="6" id="KW-0732">Signal</keyword>
<dbReference type="Proteomes" id="UP000095767">
    <property type="component" value="Unassembled WGS sequence"/>
</dbReference>
<protein>
    <recommendedName>
        <fullName evidence="6">Xyloglucan endotransglucosylase/hydrolase</fullName>
        <ecNumber evidence="6">2.4.1.207</ecNumber>
    </recommendedName>
</protein>
<name>A0A1E5V7G4_9POAL</name>
<dbReference type="EMBL" id="LWDX02048827">
    <property type="protein sequence ID" value="OEL21099.1"/>
    <property type="molecule type" value="Genomic_DNA"/>
</dbReference>
<keyword evidence="6" id="KW-0961">Cell wall biogenesis/degradation</keyword>
<dbReference type="OrthoDB" id="4781at2759"/>
<dbReference type="PIRSF" id="PIRSF005604">
    <property type="entry name" value="XET"/>
    <property type="match status" value="1"/>
</dbReference>
<evidence type="ECO:0000256" key="4">
    <source>
        <dbReference type="ARBA" id="ARBA00023295"/>
    </source>
</evidence>
<dbReference type="Pfam" id="PF06955">
    <property type="entry name" value="XET_C"/>
    <property type="match status" value="1"/>
</dbReference>
<feature type="active site" description="Nucleophile" evidence="5">
    <location>
        <position position="111"/>
    </location>
</feature>
<evidence type="ECO:0000256" key="7">
    <source>
        <dbReference type="SAM" id="MobiDB-lite"/>
    </source>
</evidence>
<dbReference type="InterPro" id="IPR010713">
    <property type="entry name" value="XET_C"/>
</dbReference>
<dbReference type="GO" id="GO:0004553">
    <property type="term" value="F:hydrolase activity, hydrolyzing O-glycosyl compounds"/>
    <property type="evidence" value="ECO:0007669"/>
    <property type="project" value="InterPro"/>
</dbReference>
<feature type="compositionally biased region" description="Basic residues" evidence="7">
    <location>
        <begin position="335"/>
        <end position="345"/>
    </location>
</feature>
<proteinExistence type="inferred from homology"/>
<keyword evidence="2 6" id="KW-0378">Hydrolase</keyword>
<keyword evidence="1 6" id="KW-0808">Transferase</keyword>
<keyword evidence="4 6" id="KW-0326">Glycosidase</keyword>
<dbReference type="PANTHER" id="PTHR31062">
    <property type="entry name" value="XYLOGLUCAN ENDOTRANSGLUCOSYLASE/HYDROLASE PROTEIN 8-RELATED"/>
    <property type="match status" value="1"/>
</dbReference>
<dbReference type="EC" id="2.4.1.207" evidence="6"/>
<dbReference type="GO" id="GO:0010411">
    <property type="term" value="P:xyloglucan metabolic process"/>
    <property type="evidence" value="ECO:0007669"/>
    <property type="project" value="InterPro"/>
</dbReference>